<dbReference type="InterPro" id="IPR044974">
    <property type="entry name" value="Disease_R_plants"/>
</dbReference>
<keyword evidence="5" id="KW-1185">Reference proteome</keyword>
<feature type="domain" description="Disease resistance protein winged helix" evidence="2">
    <location>
        <begin position="22"/>
        <end position="71"/>
    </location>
</feature>
<dbReference type="Pfam" id="PF23559">
    <property type="entry name" value="WHD_DRP"/>
    <property type="match status" value="1"/>
</dbReference>
<dbReference type="Proteomes" id="UP000604825">
    <property type="component" value="Unassembled WGS sequence"/>
</dbReference>
<proteinExistence type="predicted"/>
<accession>A0A811RRP0</accession>
<dbReference type="OrthoDB" id="675166at2759"/>
<dbReference type="GO" id="GO:0098542">
    <property type="term" value="P:defense response to other organism"/>
    <property type="evidence" value="ECO:0007669"/>
    <property type="project" value="TreeGrafter"/>
</dbReference>
<dbReference type="EMBL" id="CAJGYO010000016">
    <property type="protein sequence ID" value="CAD6272505.1"/>
    <property type="molecule type" value="Genomic_DNA"/>
</dbReference>
<protein>
    <submittedName>
        <fullName evidence="4">Uncharacterized protein</fullName>
    </submittedName>
</protein>
<dbReference type="AlphaFoldDB" id="A0A811RRP0"/>
<dbReference type="InterPro" id="IPR055414">
    <property type="entry name" value="LRR_R13L4/SHOC2-like"/>
</dbReference>
<dbReference type="PANTHER" id="PTHR23155:SF999">
    <property type="entry name" value="NB-ARC DOMAIN CONTAINING PROTEIN, EXPRESSED"/>
    <property type="match status" value="1"/>
</dbReference>
<dbReference type="InterPro" id="IPR032675">
    <property type="entry name" value="LRR_dom_sf"/>
</dbReference>
<evidence type="ECO:0000259" key="2">
    <source>
        <dbReference type="Pfam" id="PF23559"/>
    </source>
</evidence>
<evidence type="ECO:0000256" key="1">
    <source>
        <dbReference type="ARBA" id="ARBA00022737"/>
    </source>
</evidence>
<dbReference type="Pfam" id="PF23598">
    <property type="entry name" value="LRR_14"/>
    <property type="match status" value="1"/>
</dbReference>
<sequence length="499" mass="57882">MTCPMSSRHACYILVHILKTVIWTNVLVRKWIDEGFVRERHGLDLEEAAENCLNELINRSMIEPCFNAHGECKKENFITIIDRNFTMIGALEVRRISHQFHNRDIALVFERMSQSQVRSYNFFPAADCMPPLSKFELLRVLDMDQLDSYRYMRPESTCLDLSSINHLFLLRYLRVTGFRLVLPKKFGKLKHLMTLDIESTILCPMDQFSDFTSLSSLRHLTLPKRVGNVVRINGISKLCNLRTLIYFCIGTSNSVECIRDLGDLTSLRELIMIYYSWPGDVEDDPDTILAASLDKLGNSNLRLLYFHKYQFYGRPLSTQFWSNFITRPKHLQRLAYLEELRVQELGRDGIQVLGQLPCLMYLELRAKTIPEKNIIIHPNTVPSLKHFDFSCELSFLTFEPSAMPWLQILNIDLDGREEGTMQLPEGSPVGGIENLASLEKIYLLIRAKCVRRQPRRLKVESACREAIRRHPKSQSMLIYSVYCNEFDEIGHEVQGSQED</sequence>
<dbReference type="InterPro" id="IPR058922">
    <property type="entry name" value="WHD_DRP"/>
</dbReference>
<comment type="caution">
    <text evidence="4">The sequence shown here is derived from an EMBL/GenBank/DDBJ whole genome shotgun (WGS) entry which is preliminary data.</text>
</comment>
<keyword evidence="1" id="KW-0677">Repeat</keyword>
<feature type="domain" description="Disease resistance R13L4/SHOC-2-like LRR" evidence="3">
    <location>
        <begin position="116"/>
        <end position="473"/>
    </location>
</feature>
<evidence type="ECO:0000313" key="4">
    <source>
        <dbReference type="EMBL" id="CAD6272505.1"/>
    </source>
</evidence>
<name>A0A811RRP0_9POAL</name>
<gene>
    <name evidence="4" type="ORF">NCGR_LOCUS55780</name>
</gene>
<reference evidence="4" key="1">
    <citation type="submission" date="2020-10" db="EMBL/GenBank/DDBJ databases">
        <authorList>
            <person name="Han B."/>
            <person name="Lu T."/>
            <person name="Zhao Q."/>
            <person name="Huang X."/>
            <person name="Zhao Y."/>
        </authorList>
    </citation>
    <scope>NUCLEOTIDE SEQUENCE</scope>
</reference>
<evidence type="ECO:0000313" key="5">
    <source>
        <dbReference type="Proteomes" id="UP000604825"/>
    </source>
</evidence>
<dbReference type="Gene3D" id="3.80.10.10">
    <property type="entry name" value="Ribonuclease Inhibitor"/>
    <property type="match status" value="1"/>
</dbReference>
<organism evidence="4 5">
    <name type="scientific">Miscanthus lutarioriparius</name>
    <dbReference type="NCBI Taxonomy" id="422564"/>
    <lineage>
        <taxon>Eukaryota</taxon>
        <taxon>Viridiplantae</taxon>
        <taxon>Streptophyta</taxon>
        <taxon>Embryophyta</taxon>
        <taxon>Tracheophyta</taxon>
        <taxon>Spermatophyta</taxon>
        <taxon>Magnoliopsida</taxon>
        <taxon>Liliopsida</taxon>
        <taxon>Poales</taxon>
        <taxon>Poaceae</taxon>
        <taxon>PACMAD clade</taxon>
        <taxon>Panicoideae</taxon>
        <taxon>Andropogonodae</taxon>
        <taxon>Andropogoneae</taxon>
        <taxon>Saccharinae</taxon>
        <taxon>Miscanthus</taxon>
    </lineage>
</organism>
<dbReference type="PANTHER" id="PTHR23155">
    <property type="entry name" value="DISEASE RESISTANCE PROTEIN RP"/>
    <property type="match status" value="1"/>
</dbReference>
<evidence type="ECO:0000259" key="3">
    <source>
        <dbReference type="Pfam" id="PF23598"/>
    </source>
</evidence>
<dbReference type="SUPFAM" id="SSF52058">
    <property type="entry name" value="L domain-like"/>
    <property type="match status" value="1"/>
</dbReference>